<keyword evidence="2" id="KW-0645">Protease</keyword>
<protein>
    <submittedName>
        <fullName evidence="6">Signal peptide peptidase SppA, 36K type</fullName>
    </submittedName>
</protein>
<proteinExistence type="inferred from homology"/>
<organism evidence="6 7">
    <name type="scientific">Pseudodesulfovibrio aespoeensis (strain ATCC 700646 / DSM 10631 / Aspo-2)</name>
    <name type="common">Desulfovibrio aespoeensis</name>
    <dbReference type="NCBI Taxonomy" id="643562"/>
    <lineage>
        <taxon>Bacteria</taxon>
        <taxon>Pseudomonadati</taxon>
        <taxon>Thermodesulfobacteriota</taxon>
        <taxon>Desulfovibrionia</taxon>
        <taxon>Desulfovibrionales</taxon>
        <taxon>Desulfovibrionaceae</taxon>
    </lineage>
</organism>
<evidence type="ECO:0000259" key="5">
    <source>
        <dbReference type="Pfam" id="PF01343"/>
    </source>
</evidence>
<dbReference type="EMBL" id="CP002431">
    <property type="protein sequence ID" value="ADU61705.1"/>
    <property type="molecule type" value="Genomic_DNA"/>
</dbReference>
<dbReference type="InterPro" id="IPR029045">
    <property type="entry name" value="ClpP/crotonase-like_dom_sf"/>
</dbReference>
<dbReference type="STRING" id="643562.Daes_0688"/>
<reference evidence="7" key="1">
    <citation type="submission" date="2010-12" db="EMBL/GenBank/DDBJ databases">
        <title>Complete sequence of Desulfovibrio aespoeensis Aspo-2.</title>
        <authorList>
            <consortium name="US DOE Joint Genome Institute"/>
            <person name="Lucas S."/>
            <person name="Copeland A."/>
            <person name="Lapidus A."/>
            <person name="Cheng J.-F."/>
            <person name="Goodwin L."/>
            <person name="Pitluck S."/>
            <person name="Chertkov O."/>
            <person name="Misra M."/>
            <person name="Detter J.C."/>
            <person name="Han C."/>
            <person name="Tapia R."/>
            <person name="Land M."/>
            <person name="Hauser L."/>
            <person name="Kyrpides N."/>
            <person name="Ivanova N."/>
            <person name="Ovchinnikova G."/>
            <person name="Pedersen K."/>
            <person name="Jagevall S."/>
            <person name="Hazen T."/>
            <person name="Woyke T."/>
        </authorList>
    </citation>
    <scope>NUCLEOTIDE SEQUENCE [LARGE SCALE GENOMIC DNA]</scope>
    <source>
        <strain evidence="7">ATCC 700646 / DSM 10631 / Aspo-2</strain>
    </source>
</reference>
<sequence>MRLTRTTPLLALILVLALALPGCAPKIKIFTAPTTDPLKEVVLEGDGDGKLALIHLTGFLAAQPRQGMLRSTPSQVQELVSALALAEADTEVKGVVLAIDSPGGTTTASDILYHEIADFKQRTGKKVVVAMFDVAASGGYYAALPADWILAHPTTITGSVGVVFMRPKLHGLFDKIGVDVEVSKSGEDKDMGSPFRPTTPEEAALFQAIIDDYAARFLALVAKHRALTPQNMALVRTARVFTANQALAAGLVDQVGYIQDAFARARALSGLADNARVVTYRRETYPNDNPYNTMTSADPAKASLLGVDASFIMPPRAGFYYVWPQGVDR</sequence>
<dbReference type="Pfam" id="PF01343">
    <property type="entry name" value="Peptidase_S49"/>
    <property type="match status" value="1"/>
</dbReference>
<dbReference type="CDD" id="cd07023">
    <property type="entry name" value="S49_Sppa_N_C"/>
    <property type="match status" value="1"/>
</dbReference>
<keyword evidence="7" id="KW-1185">Reference proteome</keyword>
<evidence type="ECO:0000256" key="2">
    <source>
        <dbReference type="ARBA" id="ARBA00022670"/>
    </source>
</evidence>
<dbReference type="Proteomes" id="UP000002191">
    <property type="component" value="Chromosome"/>
</dbReference>
<feature type="domain" description="Peptidase S49" evidence="5">
    <location>
        <begin position="121"/>
        <end position="271"/>
    </location>
</feature>
<comment type="similarity">
    <text evidence="1">Belongs to the peptidase S49 family.</text>
</comment>
<dbReference type="HOGENOM" id="CLU_046540_0_1_7"/>
<dbReference type="AlphaFoldDB" id="E6VZJ1"/>
<dbReference type="Gene3D" id="3.90.226.10">
    <property type="entry name" value="2-enoyl-CoA Hydratase, Chain A, domain 1"/>
    <property type="match status" value="2"/>
</dbReference>
<dbReference type="InterPro" id="IPR047272">
    <property type="entry name" value="S49_SppA_C"/>
</dbReference>
<reference evidence="6 7" key="2">
    <citation type="journal article" date="2014" name="Genome Announc.">
        <title>Complete Genome Sequence of the Subsurface, Mesophilic Sulfate-Reducing Bacterium Desulfovibrio aespoeensis Aspo-2.</title>
        <authorList>
            <person name="Pedersen K."/>
            <person name="Bengtsson A."/>
            <person name="Edlund J."/>
            <person name="Rabe L."/>
            <person name="Hazen T."/>
            <person name="Chakraborty R."/>
            <person name="Goodwin L."/>
            <person name="Shapiro N."/>
        </authorList>
    </citation>
    <scope>NUCLEOTIDE SEQUENCE [LARGE SCALE GENOMIC DNA]</scope>
    <source>
        <strain evidence="7">ATCC 700646 / DSM 10631 / Aspo-2</strain>
    </source>
</reference>
<keyword evidence="3" id="KW-0378">Hydrolase</keyword>
<dbReference type="InterPro" id="IPR002142">
    <property type="entry name" value="Peptidase_S49"/>
</dbReference>
<name>E6VZJ1_PSEA9</name>
<dbReference type="PANTHER" id="PTHR42987:SF6">
    <property type="entry name" value="PROTEINASE IV"/>
    <property type="match status" value="1"/>
</dbReference>
<dbReference type="eggNOG" id="COG0616">
    <property type="taxonomic scope" value="Bacteria"/>
</dbReference>
<gene>
    <name evidence="6" type="ordered locus">Daes_0688</name>
</gene>
<dbReference type="OrthoDB" id="9764363at2"/>
<dbReference type="SUPFAM" id="SSF52096">
    <property type="entry name" value="ClpP/crotonase"/>
    <property type="match status" value="1"/>
</dbReference>
<evidence type="ECO:0000256" key="1">
    <source>
        <dbReference type="ARBA" id="ARBA00008683"/>
    </source>
</evidence>
<evidence type="ECO:0000313" key="7">
    <source>
        <dbReference type="Proteomes" id="UP000002191"/>
    </source>
</evidence>
<dbReference type="RefSeq" id="WP_013513637.1">
    <property type="nucleotide sequence ID" value="NC_014844.1"/>
</dbReference>
<dbReference type="NCBIfam" id="TIGR00706">
    <property type="entry name" value="SppA_dom"/>
    <property type="match status" value="1"/>
</dbReference>
<evidence type="ECO:0000313" key="6">
    <source>
        <dbReference type="EMBL" id="ADU61705.1"/>
    </source>
</evidence>
<dbReference type="GO" id="GO:0006508">
    <property type="term" value="P:proteolysis"/>
    <property type="evidence" value="ECO:0007669"/>
    <property type="project" value="UniProtKB-KW"/>
</dbReference>
<dbReference type="KEGG" id="das:Daes_0688"/>
<dbReference type="PANTHER" id="PTHR42987">
    <property type="entry name" value="PEPTIDASE S49"/>
    <property type="match status" value="1"/>
</dbReference>
<dbReference type="GO" id="GO:0008236">
    <property type="term" value="F:serine-type peptidase activity"/>
    <property type="evidence" value="ECO:0007669"/>
    <property type="project" value="UniProtKB-KW"/>
</dbReference>
<evidence type="ECO:0000256" key="3">
    <source>
        <dbReference type="ARBA" id="ARBA00022801"/>
    </source>
</evidence>
<dbReference type="InterPro" id="IPR004635">
    <property type="entry name" value="Pept_S49_SppA"/>
</dbReference>
<evidence type="ECO:0000256" key="4">
    <source>
        <dbReference type="ARBA" id="ARBA00022825"/>
    </source>
</evidence>
<accession>E6VZJ1</accession>
<keyword evidence="4" id="KW-0720">Serine protease</keyword>